<dbReference type="Pfam" id="PF06748">
    <property type="entry name" value="DUF1217"/>
    <property type="match status" value="1"/>
</dbReference>
<evidence type="ECO:0000313" key="2">
    <source>
        <dbReference type="Proteomes" id="UP000026249"/>
    </source>
</evidence>
<dbReference type="EMBL" id="JFKE01000001">
    <property type="protein sequence ID" value="KAJ57351.1"/>
    <property type="molecule type" value="Genomic_DNA"/>
</dbReference>
<name>A0A037ZLP0_9RHOB</name>
<keyword evidence="1" id="KW-0969">Cilium</keyword>
<dbReference type="SUPFAM" id="SSF158837">
    <property type="entry name" value="AGR C 984p-like"/>
    <property type="match status" value="1"/>
</dbReference>
<keyword evidence="1" id="KW-0282">Flagellum</keyword>
<gene>
    <name evidence="1" type="ORF">ACMU_02285</name>
</gene>
<organism evidence="1 2">
    <name type="scientific">Actibacterium mucosum KCTC 23349</name>
    <dbReference type="NCBI Taxonomy" id="1454373"/>
    <lineage>
        <taxon>Bacteria</taxon>
        <taxon>Pseudomonadati</taxon>
        <taxon>Pseudomonadota</taxon>
        <taxon>Alphaproteobacteria</taxon>
        <taxon>Rhodobacterales</taxon>
        <taxon>Roseobacteraceae</taxon>
        <taxon>Actibacterium</taxon>
    </lineage>
</organism>
<protein>
    <submittedName>
        <fullName evidence="1">Flagellar protein</fullName>
    </submittedName>
</protein>
<comment type="caution">
    <text evidence="1">The sequence shown here is derived from an EMBL/GenBank/DDBJ whole genome shotgun (WGS) entry which is preliminary data.</text>
</comment>
<dbReference type="OrthoDB" id="7824597at2"/>
<reference evidence="1 2" key="1">
    <citation type="submission" date="2014-03" db="EMBL/GenBank/DDBJ databases">
        <title>Draft Genome Sequence of Actibacterium mucosum KCTC 23349, a Marine Alphaproteobacterium with Complex Ionic Requirements Isolated from Mediterranean Seawater at Malvarrosa Beach, Valencia, Spain.</title>
        <authorList>
            <person name="Arahal D.R."/>
            <person name="Shao Z."/>
            <person name="Lai Q."/>
            <person name="Pujalte M.J."/>
        </authorList>
    </citation>
    <scope>NUCLEOTIDE SEQUENCE [LARGE SCALE GENOMIC DNA]</scope>
    <source>
        <strain evidence="1 2">KCTC 23349</strain>
    </source>
</reference>
<dbReference type="AlphaFoldDB" id="A0A037ZLP0"/>
<dbReference type="InterPro" id="IPR010626">
    <property type="entry name" value="DUF1217"/>
</dbReference>
<keyword evidence="2" id="KW-1185">Reference proteome</keyword>
<dbReference type="Gene3D" id="1.10.3700.10">
    <property type="entry name" value="AGR C 984p-like"/>
    <property type="match status" value="1"/>
</dbReference>
<accession>A0A037ZLP0</accession>
<evidence type="ECO:0000313" key="1">
    <source>
        <dbReference type="EMBL" id="KAJ57351.1"/>
    </source>
</evidence>
<dbReference type="STRING" id="1454373.ACMU_02285"/>
<proteinExistence type="predicted"/>
<dbReference type="Proteomes" id="UP000026249">
    <property type="component" value="Unassembled WGS sequence"/>
</dbReference>
<sequence>MMFQPVVPFGGFAGWKFLERTREAQQTAHDNSAEIRRNSDYFRENIGKVTSVDGLIGDFRLMTVALGAFGLEDDINNRYFIRTVLSEGTLDPEALANRIANKSYAKMSEAFGFGDFATPNTQLSDFPEKIIEAYKTRQFEVAVGEVDNSMRLTLNLERELPDIINDTTSEETKWFSVMGSEPLRRVFENALGLPTSFAALDIDKQLEVFQDRAASTFGDASVSQFSDPENMEKLVRLHLVRSQIAADGFGFSSASTALTLLSSAVR</sequence>
<keyword evidence="1" id="KW-0966">Cell projection</keyword>
<dbReference type="InterPro" id="IPR023157">
    <property type="entry name" value="AGR-C-984p-like_sf"/>
</dbReference>